<dbReference type="STRING" id="1335309.GA0116948_101589"/>
<evidence type="ECO:0000313" key="2">
    <source>
        <dbReference type="Proteomes" id="UP000242818"/>
    </source>
</evidence>
<dbReference type="Pfam" id="PF02585">
    <property type="entry name" value="PIG-L"/>
    <property type="match status" value="1"/>
</dbReference>
<name>A0A1C3ZWY8_9BACT</name>
<dbReference type="InterPro" id="IPR003737">
    <property type="entry name" value="GlcNAc_PI_deacetylase-related"/>
</dbReference>
<dbReference type="Gene3D" id="3.40.50.10320">
    <property type="entry name" value="LmbE-like"/>
    <property type="match status" value="1"/>
</dbReference>
<dbReference type="InterPro" id="IPR024078">
    <property type="entry name" value="LmbE-like_dom_sf"/>
</dbReference>
<dbReference type="RefSeq" id="WP_089708788.1">
    <property type="nucleotide sequence ID" value="NZ_FMAR01000001.1"/>
</dbReference>
<gene>
    <name evidence="1" type="ORF">GA0116948_101589</name>
</gene>
<reference evidence="1 2" key="1">
    <citation type="submission" date="2016-08" db="EMBL/GenBank/DDBJ databases">
        <authorList>
            <person name="Seilhamer J.J."/>
        </authorList>
    </citation>
    <scope>NUCLEOTIDE SEQUENCE [LARGE SCALE GENOMIC DNA]</scope>
    <source>
        <strain evidence="1 2">A37T2</strain>
    </source>
</reference>
<proteinExistence type="predicted"/>
<dbReference type="SUPFAM" id="SSF102588">
    <property type="entry name" value="LmbE-like"/>
    <property type="match status" value="1"/>
</dbReference>
<dbReference type="AlphaFoldDB" id="A0A1C3ZWY8"/>
<sequence>MSTYLVISPHLDDAVLSCGAQIASWTADGHTVFVATVFNMAAESHAQHYAQRIHDNETAIALLGAKAIYLNFMDAPFRNPAFHNFSTILLHDQLPATALEVTTTLGPILQMVVHSVVADAVYFPLAIGGHVDHLIVYACSKQYWKTNTPVYYYEDLPYALVPGWRTVRWLQHGAVPASILPAKDLPPTRLQDIPLAFLKNYMSGEADRQTSEALHAAQQAALLPAMAGACSWTLTENVFHVNKFTFDQSYFRQKIAAIRCYTSEWPVLFGPTEKDIVNSLGQPGNPNGYTEIYWTLK</sequence>
<accession>A0A1C3ZWY8</accession>
<organism evidence="1 2">
    <name type="scientific">Chitinophaga costaii</name>
    <dbReference type="NCBI Taxonomy" id="1335309"/>
    <lineage>
        <taxon>Bacteria</taxon>
        <taxon>Pseudomonadati</taxon>
        <taxon>Bacteroidota</taxon>
        <taxon>Chitinophagia</taxon>
        <taxon>Chitinophagales</taxon>
        <taxon>Chitinophagaceae</taxon>
        <taxon>Chitinophaga</taxon>
    </lineage>
</organism>
<dbReference type="Proteomes" id="UP000242818">
    <property type="component" value="Unassembled WGS sequence"/>
</dbReference>
<protein>
    <submittedName>
        <fullName evidence="1">N-acetylglucosaminyl deacetylase, LmbE family</fullName>
    </submittedName>
</protein>
<evidence type="ECO:0000313" key="1">
    <source>
        <dbReference type="EMBL" id="SCB86889.1"/>
    </source>
</evidence>
<dbReference type="EMBL" id="FMAR01000001">
    <property type="protein sequence ID" value="SCB86889.1"/>
    <property type="molecule type" value="Genomic_DNA"/>
</dbReference>
<dbReference type="OrthoDB" id="9790023at2"/>
<keyword evidence="2" id="KW-1185">Reference proteome</keyword>